<dbReference type="FunFam" id="3.40.50.620:FF:000078">
    <property type="entry name" value="Valine--tRNA ligase, mitochondrial"/>
    <property type="match status" value="1"/>
</dbReference>
<dbReference type="GO" id="GO:0006438">
    <property type="term" value="P:valyl-tRNA aminoacylation"/>
    <property type="evidence" value="ECO:0007669"/>
    <property type="project" value="InterPro"/>
</dbReference>
<dbReference type="EMBL" id="KE346365">
    <property type="protein sequence ID" value="KJE93368.1"/>
    <property type="molecule type" value="Genomic_DNA"/>
</dbReference>
<evidence type="ECO:0000256" key="16">
    <source>
        <dbReference type="SAM" id="MobiDB-lite"/>
    </source>
</evidence>
<protein>
    <recommendedName>
        <fullName evidence="12">Valine--tRNA ligase, mitochondrial</fullName>
        <ecNumber evidence="4">6.1.1.9</ecNumber>
    </recommendedName>
    <alternativeName>
        <fullName evidence="11">Valyl-tRNA synthetase</fullName>
    </alternativeName>
</protein>
<evidence type="ECO:0000256" key="6">
    <source>
        <dbReference type="ARBA" id="ARBA00022598"/>
    </source>
</evidence>
<evidence type="ECO:0000256" key="14">
    <source>
        <dbReference type="RuleBase" id="RU363035"/>
    </source>
</evidence>
<dbReference type="InterPro" id="IPR002300">
    <property type="entry name" value="aa-tRNA-synth_Ia"/>
</dbReference>
<dbReference type="OrthoDB" id="629407at2759"/>
<dbReference type="CDD" id="cd07962">
    <property type="entry name" value="Anticodon_Ia_Val"/>
    <property type="match status" value="1"/>
</dbReference>
<evidence type="ECO:0000256" key="4">
    <source>
        <dbReference type="ARBA" id="ARBA00013169"/>
    </source>
</evidence>
<evidence type="ECO:0000313" key="19">
    <source>
        <dbReference type="EMBL" id="KJE93368.1"/>
    </source>
</evidence>
<dbReference type="FunFam" id="3.90.740.10:FF:000005">
    <property type="entry name" value="Valine--tRNA ligase, mitochondrial"/>
    <property type="match status" value="1"/>
</dbReference>
<evidence type="ECO:0000256" key="3">
    <source>
        <dbReference type="ARBA" id="ARBA00005594"/>
    </source>
</evidence>
<dbReference type="InterPro" id="IPR033705">
    <property type="entry name" value="Anticodon_Ia_Val"/>
</dbReference>
<dbReference type="InterPro" id="IPR002303">
    <property type="entry name" value="Valyl-tRNA_ligase"/>
</dbReference>
<dbReference type="Gene3D" id="1.10.287.380">
    <property type="entry name" value="Valyl-tRNA synthetase, C-terminal domain"/>
    <property type="match status" value="1"/>
</dbReference>
<dbReference type="GO" id="GO:0004832">
    <property type="term" value="F:valine-tRNA ligase activity"/>
    <property type="evidence" value="ECO:0007669"/>
    <property type="project" value="UniProtKB-EC"/>
</dbReference>
<dbReference type="InterPro" id="IPR009008">
    <property type="entry name" value="Val/Leu/Ile-tRNA-synth_edit"/>
</dbReference>
<dbReference type="SUPFAM" id="SSF47323">
    <property type="entry name" value="Anticodon-binding domain of a subclass of class I aminoacyl-tRNA synthetases"/>
    <property type="match status" value="1"/>
</dbReference>
<dbReference type="NCBIfam" id="TIGR00422">
    <property type="entry name" value="valS"/>
    <property type="match status" value="1"/>
</dbReference>
<name>A0A0D2WQR3_CAPO3</name>
<evidence type="ECO:0000259" key="18">
    <source>
        <dbReference type="Pfam" id="PF08264"/>
    </source>
</evidence>
<dbReference type="InParanoid" id="A0A0D2WQR3"/>
<dbReference type="EC" id="6.1.1.9" evidence="4"/>
<dbReference type="RefSeq" id="XP_004347992.1">
    <property type="nucleotide sequence ID" value="XM_004347942.1"/>
</dbReference>
<evidence type="ECO:0000256" key="15">
    <source>
        <dbReference type="SAM" id="Coils"/>
    </source>
</evidence>
<dbReference type="GO" id="GO:0005739">
    <property type="term" value="C:mitochondrion"/>
    <property type="evidence" value="ECO:0007669"/>
    <property type="project" value="UniProtKB-SubCell"/>
</dbReference>
<dbReference type="GO" id="GO:0005524">
    <property type="term" value="F:ATP binding"/>
    <property type="evidence" value="ECO:0007669"/>
    <property type="project" value="UniProtKB-KW"/>
</dbReference>
<keyword evidence="20" id="KW-1185">Reference proteome</keyword>
<dbReference type="FunFam" id="3.40.50.620:FF:000020">
    <property type="entry name" value="Valine--tRNA ligase, mitochondrial"/>
    <property type="match status" value="1"/>
</dbReference>
<dbReference type="GO" id="GO:0005829">
    <property type="term" value="C:cytosol"/>
    <property type="evidence" value="ECO:0007669"/>
    <property type="project" value="TreeGrafter"/>
</dbReference>
<organism evidence="19 20">
    <name type="scientific">Capsaspora owczarzaki (strain ATCC 30864)</name>
    <dbReference type="NCBI Taxonomy" id="595528"/>
    <lineage>
        <taxon>Eukaryota</taxon>
        <taxon>Filasterea</taxon>
        <taxon>Capsaspora</taxon>
    </lineage>
</organism>
<comment type="catalytic activity">
    <reaction evidence="13">
        <text>tRNA(Val) + L-valine + ATP = L-valyl-tRNA(Val) + AMP + diphosphate</text>
        <dbReference type="Rhea" id="RHEA:10704"/>
        <dbReference type="Rhea" id="RHEA-COMP:9672"/>
        <dbReference type="Rhea" id="RHEA-COMP:9708"/>
        <dbReference type="ChEBI" id="CHEBI:30616"/>
        <dbReference type="ChEBI" id="CHEBI:33019"/>
        <dbReference type="ChEBI" id="CHEBI:57762"/>
        <dbReference type="ChEBI" id="CHEBI:78442"/>
        <dbReference type="ChEBI" id="CHEBI:78537"/>
        <dbReference type="ChEBI" id="CHEBI:456215"/>
        <dbReference type="EC" id="6.1.1.9"/>
    </reaction>
</comment>
<evidence type="ECO:0000256" key="9">
    <source>
        <dbReference type="ARBA" id="ARBA00022917"/>
    </source>
</evidence>
<keyword evidence="6 14" id="KW-0436">Ligase</keyword>
<gene>
    <name evidence="19" type="ORF">CAOG_004167</name>
</gene>
<dbReference type="PhylomeDB" id="A0A0D2WQR3"/>
<evidence type="ECO:0000256" key="1">
    <source>
        <dbReference type="ARBA" id="ARBA00004173"/>
    </source>
</evidence>
<dbReference type="SUPFAM" id="SSF50677">
    <property type="entry name" value="ValRS/IleRS/LeuRS editing domain"/>
    <property type="match status" value="1"/>
</dbReference>
<sequence>MADSAAATTSAAAVDPAQAAKIAEREARKKEKAAEAAARAEQKKQKEAEKAAAVAAKAAAAVTADGADAADAKGKKKKTTAASDKPSDEEILKLVQATPAGSKKDLANIPMLDGYNPTIVESSWYSWWEKSGFFKPEYPTGKLNQNNPKGTFMICIPPPNVTGALHIGHALTNAVQDTLVRWHRMRGETTLWNPGTDHAGIATQVVVEKKLAKERKITRHELGREAFVAEVWKWKEQYGDRICTQLRRLGSSYDWDRNVFTMDPKLSNAVNEAFVQLHEKGYIYRSERLVNWSCSLKSAISDLEVEALELPGRTMLSVPGHGDRKYEFGVLVSFAYKIEGSGEEIVVATTRIETMLGDSAIAVHPQDERYKHLVGKRAVHPFRADTIPIIADDFVDRAFGTGAVKITPAHDHNDYEVGKRHSLPFLTMLNDDGTIDGRVAPKFGGMKRFDARNAVMAELKTLGLFKEVKDNPMSVPICQRSKDVVEPLIKPQWFCNCDDMAKRSVAAVKNGDLRILPAVHEKTWYHWLDNIRDWCISRQLWWGHRIPAYYVRTAGETPDNHQFGSDSTRWFVGRTPEAAREIAAAKLGVAADSLTLEQDPDVLDTWFSSALFPFSIFGWPNGGADFETFFPGSLLETGADILFFWVARMVFFSLALTDKLPFKDVYLHPIVRDAQGRKMSKTLGNVIDPVDVIQGISLQGLNDSLAGGNLDPKEYERALKNQKEVYPQGIPECGTDALRFALLSYLTAGRDINLDVTRVTVYRFFCNKLWNATKFAMANLGKDFVPAATESHLTADSGESKIDQWILSRLANAIEQANNGMRNYDFPLLTSSIHGFWLYELCDVYLEAIKPVFRLEEAANGTASASTSTAPAMSEDEKIAARKAARAARDTLYTCLDTGLRLLSPIMPFVTEELYQRLPRRASESIVSICVAAYPESTSYRNAALEADFSSALELLRVIRSLKTAYLPVKAKADVYVVSTNDAFKAAADQYRAVIANLSASSSLTIVAKSEGFAVPEGCAMETLSGSGEVHLMVKGLVDAQKELDRFNERLKTTKQSLDKLLKLVAASDYEQKVPENIRQTNDERIKTAQADIVTIERGIAMYEKMRV</sequence>
<evidence type="ECO:0000256" key="8">
    <source>
        <dbReference type="ARBA" id="ARBA00022840"/>
    </source>
</evidence>
<dbReference type="FunCoup" id="A0A0D2WQR3">
    <property type="interactions" value="660"/>
</dbReference>
<evidence type="ECO:0000259" key="17">
    <source>
        <dbReference type="Pfam" id="PF00133"/>
    </source>
</evidence>
<feature type="compositionally biased region" description="Basic and acidic residues" evidence="16">
    <location>
        <begin position="22"/>
        <end position="49"/>
    </location>
</feature>
<feature type="region of interest" description="Disordered" evidence="16">
    <location>
        <begin position="1"/>
        <end position="49"/>
    </location>
</feature>
<accession>A0A0D2WQR3</accession>
<feature type="domain" description="Methionyl/Valyl/Leucyl/Isoleucyl-tRNA synthetase anticodon-binding" evidence="18">
    <location>
        <begin position="803"/>
        <end position="965"/>
    </location>
</feature>
<keyword evidence="10 14" id="KW-0030">Aminoacyl-tRNA synthetase</keyword>
<dbReference type="Proteomes" id="UP000008743">
    <property type="component" value="Unassembled WGS sequence"/>
</dbReference>
<dbReference type="PANTHER" id="PTHR11946">
    <property type="entry name" value="VALYL-TRNA SYNTHETASES"/>
    <property type="match status" value="1"/>
</dbReference>
<keyword evidence="7 14" id="KW-0547">Nucleotide-binding</keyword>
<dbReference type="InterPro" id="IPR014729">
    <property type="entry name" value="Rossmann-like_a/b/a_fold"/>
</dbReference>
<dbReference type="Gene3D" id="3.40.50.620">
    <property type="entry name" value="HUPs"/>
    <property type="match status" value="2"/>
</dbReference>
<keyword evidence="5" id="KW-0963">Cytoplasm</keyword>
<keyword evidence="9 14" id="KW-0648">Protein biosynthesis</keyword>
<dbReference type="Pfam" id="PF08264">
    <property type="entry name" value="Anticodon_1"/>
    <property type="match status" value="1"/>
</dbReference>
<dbReference type="STRING" id="595528.A0A0D2WQR3"/>
<feature type="compositionally biased region" description="Low complexity" evidence="16">
    <location>
        <begin position="1"/>
        <end position="21"/>
    </location>
</feature>
<dbReference type="AlphaFoldDB" id="A0A0D2WQR3"/>
<dbReference type="CDD" id="cd00817">
    <property type="entry name" value="ValRS_core"/>
    <property type="match status" value="1"/>
</dbReference>
<dbReference type="PANTHER" id="PTHR11946:SF109">
    <property type="entry name" value="VALINE--TRNA LIGASE"/>
    <property type="match status" value="1"/>
</dbReference>
<reference evidence="20" key="1">
    <citation type="submission" date="2011-02" db="EMBL/GenBank/DDBJ databases">
        <title>The Genome Sequence of Capsaspora owczarzaki ATCC 30864.</title>
        <authorList>
            <person name="Russ C."/>
            <person name="Cuomo C."/>
            <person name="Burger G."/>
            <person name="Gray M.W."/>
            <person name="Holland P.W.H."/>
            <person name="King N."/>
            <person name="Lang F.B.F."/>
            <person name="Roger A.J."/>
            <person name="Ruiz-Trillo I."/>
            <person name="Young S.K."/>
            <person name="Zeng Q."/>
            <person name="Gargeya S."/>
            <person name="Alvarado L."/>
            <person name="Berlin A."/>
            <person name="Chapman S.B."/>
            <person name="Chen Z."/>
            <person name="Freedman E."/>
            <person name="Gellesch M."/>
            <person name="Goldberg J."/>
            <person name="Griggs A."/>
            <person name="Gujja S."/>
            <person name="Heilman E."/>
            <person name="Heiman D."/>
            <person name="Howarth C."/>
            <person name="Mehta T."/>
            <person name="Neiman D."/>
            <person name="Pearson M."/>
            <person name="Roberts A."/>
            <person name="Saif S."/>
            <person name="Shea T."/>
            <person name="Shenoy N."/>
            <person name="Sisk P."/>
            <person name="Stolte C."/>
            <person name="Sykes S."/>
            <person name="White J."/>
            <person name="Yandava C."/>
            <person name="Haas B."/>
            <person name="Nusbaum C."/>
            <person name="Birren B."/>
        </authorList>
    </citation>
    <scope>NUCLEOTIDE SEQUENCE</scope>
    <source>
        <strain evidence="20">ATCC 30864</strain>
    </source>
</reference>
<dbReference type="InterPro" id="IPR001412">
    <property type="entry name" value="aa-tRNA-synth_I_CS"/>
</dbReference>
<evidence type="ECO:0000313" key="20">
    <source>
        <dbReference type="Proteomes" id="UP000008743"/>
    </source>
</evidence>
<dbReference type="OMA" id="LDTWMDS"/>
<evidence type="ECO:0000256" key="5">
    <source>
        <dbReference type="ARBA" id="ARBA00022490"/>
    </source>
</evidence>
<evidence type="ECO:0000256" key="10">
    <source>
        <dbReference type="ARBA" id="ARBA00023146"/>
    </source>
</evidence>
<keyword evidence="8 14" id="KW-0067">ATP-binding</keyword>
<evidence type="ECO:0000256" key="11">
    <source>
        <dbReference type="ARBA" id="ARBA00029936"/>
    </source>
</evidence>
<dbReference type="Pfam" id="PF00133">
    <property type="entry name" value="tRNA-synt_1"/>
    <property type="match status" value="1"/>
</dbReference>
<dbReference type="PRINTS" id="PR00986">
    <property type="entry name" value="TRNASYNTHVAL"/>
</dbReference>
<comment type="similarity">
    <text evidence="3 14">Belongs to the class-I aminoacyl-tRNA synthetase family.</text>
</comment>
<evidence type="ECO:0000256" key="2">
    <source>
        <dbReference type="ARBA" id="ARBA00004496"/>
    </source>
</evidence>
<dbReference type="GO" id="GO:0002161">
    <property type="term" value="F:aminoacyl-tRNA deacylase activity"/>
    <property type="evidence" value="ECO:0007669"/>
    <property type="project" value="InterPro"/>
</dbReference>
<dbReference type="FunFam" id="1.10.730.10:FF:000009">
    <property type="entry name" value="Valine--tRNA ligase, mitochondrial"/>
    <property type="match status" value="1"/>
</dbReference>
<dbReference type="InterPro" id="IPR013155">
    <property type="entry name" value="M/V/L/I-tRNA-synth_anticd-bd"/>
</dbReference>
<dbReference type="Gene3D" id="3.90.740.10">
    <property type="entry name" value="Valyl/Leucyl/Isoleucyl-tRNA synthetase, editing domain"/>
    <property type="match status" value="2"/>
</dbReference>
<dbReference type="InterPro" id="IPR009080">
    <property type="entry name" value="tRNAsynth_Ia_anticodon-bd"/>
</dbReference>
<dbReference type="NCBIfam" id="NF004349">
    <property type="entry name" value="PRK05729.1"/>
    <property type="match status" value="1"/>
</dbReference>
<feature type="domain" description="Aminoacyl-tRNA synthetase class Ia" evidence="17">
    <location>
        <begin position="124"/>
        <end position="755"/>
    </location>
</feature>
<dbReference type="InterPro" id="IPR037118">
    <property type="entry name" value="Val-tRNA_synth_C_sf"/>
</dbReference>
<evidence type="ECO:0000256" key="13">
    <source>
        <dbReference type="ARBA" id="ARBA00047552"/>
    </source>
</evidence>
<dbReference type="PROSITE" id="PS00178">
    <property type="entry name" value="AA_TRNA_LIGASE_I"/>
    <property type="match status" value="1"/>
</dbReference>
<feature type="coiled-coil region" evidence="15">
    <location>
        <begin position="1037"/>
        <end position="1064"/>
    </location>
</feature>
<proteinExistence type="inferred from homology"/>
<dbReference type="SUPFAM" id="SSF52374">
    <property type="entry name" value="Nucleotidylyl transferase"/>
    <property type="match status" value="1"/>
</dbReference>
<comment type="subcellular location">
    <subcellularLocation>
        <location evidence="2">Cytoplasm</location>
    </subcellularLocation>
    <subcellularLocation>
        <location evidence="1">Mitochondrion</location>
    </subcellularLocation>
</comment>
<keyword evidence="15" id="KW-0175">Coiled coil</keyword>
<dbReference type="Gene3D" id="1.10.730.10">
    <property type="entry name" value="Isoleucyl-tRNA Synthetase, Domain 1"/>
    <property type="match status" value="1"/>
</dbReference>
<evidence type="ECO:0000256" key="12">
    <source>
        <dbReference type="ARBA" id="ARBA00040837"/>
    </source>
</evidence>
<dbReference type="eggNOG" id="KOG0432">
    <property type="taxonomic scope" value="Eukaryota"/>
</dbReference>
<feature type="region of interest" description="Disordered" evidence="16">
    <location>
        <begin position="64"/>
        <end position="87"/>
    </location>
</feature>
<dbReference type="HAMAP" id="MF_02004">
    <property type="entry name" value="Val_tRNA_synth_type1"/>
    <property type="match status" value="1"/>
</dbReference>
<evidence type="ECO:0000256" key="7">
    <source>
        <dbReference type="ARBA" id="ARBA00022741"/>
    </source>
</evidence>